<dbReference type="AlphaFoldDB" id="A0AAW1LQB7"/>
<proteinExistence type="predicted"/>
<name>A0AAW1LQB7_POPJA</name>
<evidence type="ECO:0000313" key="2">
    <source>
        <dbReference type="Proteomes" id="UP001458880"/>
    </source>
</evidence>
<accession>A0AAW1LQB7</accession>
<comment type="caution">
    <text evidence="1">The sequence shown here is derived from an EMBL/GenBank/DDBJ whole genome shotgun (WGS) entry which is preliminary data.</text>
</comment>
<keyword evidence="2" id="KW-1185">Reference proteome</keyword>
<gene>
    <name evidence="1" type="ORF">QE152_g12689</name>
</gene>
<dbReference type="EMBL" id="JASPKY010000117">
    <property type="protein sequence ID" value="KAK9736215.1"/>
    <property type="molecule type" value="Genomic_DNA"/>
</dbReference>
<organism evidence="1 2">
    <name type="scientific">Popillia japonica</name>
    <name type="common">Japanese beetle</name>
    <dbReference type="NCBI Taxonomy" id="7064"/>
    <lineage>
        <taxon>Eukaryota</taxon>
        <taxon>Metazoa</taxon>
        <taxon>Ecdysozoa</taxon>
        <taxon>Arthropoda</taxon>
        <taxon>Hexapoda</taxon>
        <taxon>Insecta</taxon>
        <taxon>Pterygota</taxon>
        <taxon>Neoptera</taxon>
        <taxon>Endopterygota</taxon>
        <taxon>Coleoptera</taxon>
        <taxon>Polyphaga</taxon>
        <taxon>Scarabaeiformia</taxon>
        <taxon>Scarabaeidae</taxon>
        <taxon>Rutelinae</taxon>
        <taxon>Popillia</taxon>
    </lineage>
</organism>
<evidence type="ECO:0000313" key="1">
    <source>
        <dbReference type="EMBL" id="KAK9736215.1"/>
    </source>
</evidence>
<dbReference type="Proteomes" id="UP001458880">
    <property type="component" value="Unassembled WGS sequence"/>
</dbReference>
<reference evidence="1 2" key="1">
    <citation type="journal article" date="2024" name="BMC Genomics">
        <title>De novo assembly and annotation of Popillia japonica's genome with initial clues to its potential as an invasive pest.</title>
        <authorList>
            <person name="Cucini C."/>
            <person name="Boschi S."/>
            <person name="Funari R."/>
            <person name="Cardaioli E."/>
            <person name="Iannotti N."/>
            <person name="Marturano G."/>
            <person name="Paoli F."/>
            <person name="Bruttini M."/>
            <person name="Carapelli A."/>
            <person name="Frati F."/>
            <person name="Nardi F."/>
        </authorList>
    </citation>
    <scope>NUCLEOTIDE SEQUENCE [LARGE SCALE GENOMIC DNA]</scope>
    <source>
        <strain evidence="1">DMR45628</strain>
    </source>
</reference>
<protein>
    <submittedName>
        <fullName evidence="1">Uncharacterized protein</fullName>
    </submittedName>
</protein>
<sequence>MDNKVTHGRTHGDTYLGEYTFIASTGCSTIDLLVINYEGCSRVKDRKALHLLHPSSHMSVVFNVYTEKLERESEKRSSGHHTCLEWLPKKAEDARSFLQHLDNIVYLQR</sequence>